<reference evidence="8" key="1">
    <citation type="journal article" date="2021" name="PeerJ">
        <title>Extensive microbial diversity within the chicken gut microbiome revealed by metagenomics and culture.</title>
        <authorList>
            <person name="Gilroy R."/>
            <person name="Ravi A."/>
            <person name="Getino M."/>
            <person name="Pursley I."/>
            <person name="Horton D.L."/>
            <person name="Alikhan N.F."/>
            <person name="Baker D."/>
            <person name="Gharbi K."/>
            <person name="Hall N."/>
            <person name="Watson M."/>
            <person name="Adriaenssens E.M."/>
            <person name="Foster-Nyarko E."/>
            <person name="Jarju S."/>
            <person name="Secka A."/>
            <person name="Antonio M."/>
            <person name="Oren A."/>
            <person name="Chaudhuri R.R."/>
            <person name="La Ragione R."/>
            <person name="Hildebrand F."/>
            <person name="Pallen M.J."/>
        </authorList>
    </citation>
    <scope>NUCLEOTIDE SEQUENCE</scope>
    <source>
        <strain evidence="8">CHK187-11901</strain>
    </source>
</reference>
<evidence type="ECO:0000256" key="3">
    <source>
        <dbReference type="ARBA" id="ARBA00022737"/>
    </source>
</evidence>
<dbReference type="PROSITE" id="PS51935">
    <property type="entry name" value="NLPC_P60"/>
    <property type="match status" value="1"/>
</dbReference>
<dbReference type="Pfam" id="PF01473">
    <property type="entry name" value="Choline_bind_1"/>
    <property type="match status" value="1"/>
</dbReference>
<evidence type="ECO:0000313" key="8">
    <source>
        <dbReference type="EMBL" id="HJC36692.1"/>
    </source>
</evidence>
<dbReference type="EMBL" id="DWWM01000041">
    <property type="protein sequence ID" value="HJC36692.1"/>
    <property type="molecule type" value="Genomic_DNA"/>
</dbReference>
<dbReference type="Gene3D" id="3.90.1720.10">
    <property type="entry name" value="endopeptidase domain like (from Nostoc punctiforme)"/>
    <property type="match status" value="1"/>
</dbReference>
<dbReference type="Gene3D" id="2.10.270.10">
    <property type="entry name" value="Cholin Binding"/>
    <property type="match status" value="3"/>
</dbReference>
<comment type="similarity">
    <text evidence="1">Belongs to the peptidase C40 family.</text>
</comment>
<sequence length="346" mass="38300">MNLIEKHGKKIALALCFATCIPVISTVYAYEAQPGWHGEGAERYYVLETTRAQATGWLNLDEGTYYFDETGEMLLGWQTIDGFRYYFESDGTMAIGEQTIDEVRWNFQKDGRLFSGWQEDALYDEHGFLITECFMDTDEGMIYVNAEGRKATGWQTIEGKRYYFDENGIRQSGTIDIDGERYMLDEDGVLQTGWSYDDAGNARYRDEHGMFLRDTALEIDGINYIFDEEGIAMDEAEAKRQSGAGIAEAALAQVGTAQDCTMLVTNALAANGIYYHGWPAGYMSLGTVTDDPQPGDLIYYADGGMGMAHIAVYIGNGQAVHGGYNGNETVVASAYLGSGPVFIHIG</sequence>
<evidence type="ECO:0000313" key="9">
    <source>
        <dbReference type="Proteomes" id="UP000823896"/>
    </source>
</evidence>
<reference evidence="8" key="2">
    <citation type="submission" date="2021-04" db="EMBL/GenBank/DDBJ databases">
        <authorList>
            <person name="Gilroy R."/>
        </authorList>
    </citation>
    <scope>NUCLEOTIDE SEQUENCE</scope>
    <source>
        <strain evidence="8">CHK187-11901</strain>
    </source>
</reference>
<keyword evidence="5" id="KW-0788">Thiol protease</keyword>
<evidence type="ECO:0000256" key="6">
    <source>
        <dbReference type="PROSITE-ProRule" id="PRU00591"/>
    </source>
</evidence>
<dbReference type="PROSITE" id="PS51170">
    <property type="entry name" value="CW"/>
    <property type="match status" value="3"/>
</dbReference>
<dbReference type="Pfam" id="PF00877">
    <property type="entry name" value="NLPC_P60"/>
    <property type="match status" value="1"/>
</dbReference>
<keyword evidence="2" id="KW-0645">Protease</keyword>
<dbReference type="Pfam" id="PF19127">
    <property type="entry name" value="Choline_bind_3"/>
    <property type="match status" value="2"/>
</dbReference>
<accession>A0A9D2NQM8</accession>
<dbReference type="InterPro" id="IPR018337">
    <property type="entry name" value="Cell_wall/Cho-bd_repeat"/>
</dbReference>
<feature type="repeat" description="Cell wall-binding" evidence="6">
    <location>
        <begin position="74"/>
        <end position="93"/>
    </location>
</feature>
<dbReference type="InterPro" id="IPR000064">
    <property type="entry name" value="NLP_P60_dom"/>
</dbReference>
<dbReference type="GO" id="GO:0008234">
    <property type="term" value="F:cysteine-type peptidase activity"/>
    <property type="evidence" value="ECO:0007669"/>
    <property type="project" value="UniProtKB-KW"/>
</dbReference>
<feature type="domain" description="NlpC/P60" evidence="7">
    <location>
        <begin position="228"/>
        <end position="346"/>
    </location>
</feature>
<organism evidence="8 9">
    <name type="scientific">Candidatus Merdibacter merdavium</name>
    <dbReference type="NCBI Taxonomy" id="2838692"/>
    <lineage>
        <taxon>Bacteria</taxon>
        <taxon>Bacillati</taxon>
        <taxon>Bacillota</taxon>
        <taxon>Erysipelotrichia</taxon>
        <taxon>Erysipelotrichales</taxon>
        <taxon>Erysipelotrichaceae</taxon>
        <taxon>Merdibacter</taxon>
    </lineage>
</organism>
<dbReference type="SUPFAM" id="SSF54001">
    <property type="entry name" value="Cysteine proteinases"/>
    <property type="match status" value="1"/>
</dbReference>
<evidence type="ECO:0000256" key="2">
    <source>
        <dbReference type="ARBA" id="ARBA00022670"/>
    </source>
</evidence>
<dbReference type="InterPro" id="IPR038765">
    <property type="entry name" value="Papain-like_cys_pep_sf"/>
</dbReference>
<dbReference type="Proteomes" id="UP000823896">
    <property type="component" value="Unassembled WGS sequence"/>
</dbReference>
<keyword evidence="4" id="KW-0378">Hydrolase</keyword>
<evidence type="ECO:0000259" key="7">
    <source>
        <dbReference type="PROSITE" id="PS51935"/>
    </source>
</evidence>
<keyword evidence="3" id="KW-0677">Repeat</keyword>
<name>A0A9D2NQM8_9FIRM</name>
<feature type="repeat" description="Cell wall-binding" evidence="6">
    <location>
        <begin position="54"/>
        <end position="73"/>
    </location>
</feature>
<protein>
    <submittedName>
        <fullName evidence="8">C40 family peptidase</fullName>
    </submittedName>
</protein>
<evidence type="ECO:0000256" key="1">
    <source>
        <dbReference type="ARBA" id="ARBA00007074"/>
    </source>
</evidence>
<comment type="caution">
    <text evidence="8">The sequence shown here is derived from an EMBL/GenBank/DDBJ whole genome shotgun (WGS) entry which is preliminary data.</text>
</comment>
<evidence type="ECO:0000256" key="5">
    <source>
        <dbReference type="ARBA" id="ARBA00022807"/>
    </source>
</evidence>
<gene>
    <name evidence="8" type="ORF">H9702_06130</name>
</gene>
<dbReference type="SUPFAM" id="SSF69360">
    <property type="entry name" value="Cell wall binding repeat"/>
    <property type="match status" value="1"/>
</dbReference>
<proteinExistence type="inferred from homology"/>
<feature type="repeat" description="Cell wall-binding" evidence="6">
    <location>
        <begin position="151"/>
        <end position="170"/>
    </location>
</feature>
<dbReference type="AlphaFoldDB" id="A0A9D2NQM8"/>
<evidence type="ECO:0000256" key="4">
    <source>
        <dbReference type="ARBA" id="ARBA00022801"/>
    </source>
</evidence>
<dbReference type="GO" id="GO:0006508">
    <property type="term" value="P:proteolysis"/>
    <property type="evidence" value="ECO:0007669"/>
    <property type="project" value="UniProtKB-KW"/>
</dbReference>